<dbReference type="Proteomes" id="UP000697107">
    <property type="component" value="Unassembled WGS sequence"/>
</dbReference>
<comment type="caution">
    <text evidence="2">The sequence shown here is derived from an EMBL/GenBank/DDBJ whole genome shotgun (WGS) entry which is preliminary data.</text>
</comment>
<evidence type="ECO:0000313" key="5">
    <source>
        <dbReference type="Proteomes" id="UP000774804"/>
    </source>
</evidence>
<gene>
    <name evidence="2" type="ORF">PC115_g3684</name>
    <name evidence="3" type="ORF">PC118_g5124</name>
    <name evidence="4" type="ORF">PC129_g1751</name>
</gene>
<accession>A0A8T1DHV5</accession>
<dbReference type="Proteomes" id="UP000760860">
    <property type="component" value="Unassembled WGS sequence"/>
</dbReference>
<evidence type="ECO:0000313" key="2">
    <source>
        <dbReference type="EMBL" id="KAG2938622.1"/>
    </source>
</evidence>
<evidence type="ECO:0000313" key="3">
    <source>
        <dbReference type="EMBL" id="KAG2991359.1"/>
    </source>
</evidence>
<dbReference type="EMBL" id="RCMI01000063">
    <property type="protein sequence ID" value="KAG2938622.1"/>
    <property type="molecule type" value="Genomic_DNA"/>
</dbReference>
<feature type="compositionally biased region" description="Basic and acidic residues" evidence="1">
    <location>
        <begin position="41"/>
        <end position="70"/>
    </location>
</feature>
<sequence>MPMSCMSANEFVLLGLDEGRCNDLSVKELGQLVEGQDKDEENVFVKETPSVKESDPAAHEESNIEDRTDVSPDAVLQAQLTLAQYWTKNNFDLSPAVIQVLERTRTQLLQQQHAVSSTTSMPS</sequence>
<reference evidence="2" key="1">
    <citation type="submission" date="2018-10" db="EMBL/GenBank/DDBJ databases">
        <title>Effector identification in a new, highly contiguous assembly of the strawberry crown rot pathogen Phytophthora cactorum.</title>
        <authorList>
            <person name="Armitage A.D."/>
            <person name="Nellist C.F."/>
            <person name="Bates H."/>
            <person name="Vickerstaff R.J."/>
            <person name="Harrison R.J."/>
        </authorList>
    </citation>
    <scope>NUCLEOTIDE SEQUENCE</scope>
    <source>
        <strain evidence="2">4032</strain>
        <strain evidence="3">P415</strain>
        <strain evidence="4">P421</strain>
    </source>
</reference>
<dbReference type="EMBL" id="RCML01000103">
    <property type="protein sequence ID" value="KAG2991359.1"/>
    <property type="molecule type" value="Genomic_DNA"/>
</dbReference>
<evidence type="ECO:0000256" key="1">
    <source>
        <dbReference type="SAM" id="MobiDB-lite"/>
    </source>
</evidence>
<dbReference type="AlphaFoldDB" id="A0A8T1DHV5"/>
<dbReference type="Proteomes" id="UP000774804">
    <property type="component" value="Unassembled WGS sequence"/>
</dbReference>
<organism evidence="2 5">
    <name type="scientific">Phytophthora cactorum</name>
    <dbReference type="NCBI Taxonomy" id="29920"/>
    <lineage>
        <taxon>Eukaryota</taxon>
        <taxon>Sar</taxon>
        <taxon>Stramenopiles</taxon>
        <taxon>Oomycota</taxon>
        <taxon>Peronosporomycetes</taxon>
        <taxon>Peronosporales</taxon>
        <taxon>Peronosporaceae</taxon>
        <taxon>Phytophthora</taxon>
    </lineage>
</organism>
<evidence type="ECO:0000313" key="4">
    <source>
        <dbReference type="EMBL" id="KAG3227710.1"/>
    </source>
</evidence>
<protein>
    <submittedName>
        <fullName evidence="2">Uncharacterized protein</fullName>
    </submittedName>
</protein>
<dbReference type="EMBL" id="RCMV01000029">
    <property type="protein sequence ID" value="KAG3227710.1"/>
    <property type="molecule type" value="Genomic_DNA"/>
</dbReference>
<feature type="region of interest" description="Disordered" evidence="1">
    <location>
        <begin position="37"/>
        <end position="70"/>
    </location>
</feature>
<proteinExistence type="predicted"/>
<name>A0A8T1DHV5_9STRA</name>